<dbReference type="InterPro" id="IPR023801">
    <property type="entry name" value="His_deacetylse_dom"/>
</dbReference>
<sequence length="329" mass="35359">MSQTWLFAPPTHANHVTGTHHPETAARTTRIIRALEQDVHVQTACRWGTPRPATTDELARVHTPDHLARVAEAGRAAQARQQLVALDPDTVMSAGSYEAAGDAAGAVLAAVEAIHQGKARRAFVVARPPGHHATPNRAMGFCLFNNVAVGARHAQHLGFQRVLIVDWDVHHGNGTQDIFYADPSVFFFSIHQFPHYPGTGSQWERGVGPGEGFTLNVPLRAGTPAAAYLEAFEAGLETITSHFHPDFVFISAGFDAHAADPLGNLNLTDRDFVRMTHLVNKVADRFSAGRLVSVLEGGYNLDTLPQTVCHHVAALAGVAEEAPAAGEEP</sequence>
<feature type="domain" description="Histone deacetylase" evidence="3">
    <location>
        <begin position="21"/>
        <end position="315"/>
    </location>
</feature>
<dbReference type="InterPro" id="IPR023696">
    <property type="entry name" value="Ureohydrolase_dom_sf"/>
</dbReference>
<accession>A0ABX8AY57</accession>
<feature type="region of interest" description="Disordered" evidence="2">
    <location>
        <begin position="1"/>
        <end position="22"/>
    </location>
</feature>
<dbReference type="EMBL" id="CP072642">
    <property type="protein sequence ID" value="QUV93642.1"/>
    <property type="molecule type" value="Genomic_DNA"/>
</dbReference>
<dbReference type="Gene3D" id="3.40.800.20">
    <property type="entry name" value="Histone deacetylase domain"/>
    <property type="match status" value="1"/>
</dbReference>
<dbReference type="InterPro" id="IPR000286">
    <property type="entry name" value="HDACs"/>
</dbReference>
<organism evidence="4 5">
    <name type="scientific">Chloracidobacterium sp. N</name>
    <dbReference type="NCBI Taxonomy" id="2821540"/>
    <lineage>
        <taxon>Bacteria</taxon>
        <taxon>Pseudomonadati</taxon>
        <taxon>Acidobacteriota</taxon>
        <taxon>Terriglobia</taxon>
        <taxon>Terriglobales</taxon>
        <taxon>Acidobacteriaceae</taxon>
        <taxon>Chloracidobacterium</taxon>
        <taxon>Chloracidobacterium aggregatum</taxon>
    </lineage>
</organism>
<reference evidence="4 5" key="1">
    <citation type="submission" date="2021-03" db="EMBL/GenBank/DDBJ databases">
        <title>Genomic and phenotypic characterization of Chloracidobacterium isolates provides evidence for multiple species.</title>
        <authorList>
            <person name="Saini M.K."/>
            <person name="Costas A.M.G."/>
            <person name="Tank M."/>
            <person name="Bryant D.A."/>
        </authorList>
    </citation>
    <scope>NUCLEOTIDE SEQUENCE [LARGE SCALE GENOMIC DNA]</scope>
    <source>
        <strain evidence="4 5">N</strain>
    </source>
</reference>
<dbReference type="RefSeq" id="WP_211422003.1">
    <property type="nucleotide sequence ID" value="NZ_CP072642.1"/>
</dbReference>
<evidence type="ECO:0000256" key="1">
    <source>
        <dbReference type="ARBA" id="ARBA00005947"/>
    </source>
</evidence>
<dbReference type="Proteomes" id="UP000677668">
    <property type="component" value="Chromosome 1"/>
</dbReference>
<protein>
    <submittedName>
        <fullName evidence="4">Histone deacetylase</fullName>
    </submittedName>
</protein>
<proteinExistence type="inferred from homology"/>
<name>A0ABX8AY57_9BACT</name>
<gene>
    <name evidence="4" type="ORF">J8C05_09745</name>
</gene>
<dbReference type="PRINTS" id="PR01270">
    <property type="entry name" value="HDASUPER"/>
</dbReference>
<dbReference type="Pfam" id="PF00850">
    <property type="entry name" value="Hist_deacetyl"/>
    <property type="match status" value="1"/>
</dbReference>
<keyword evidence="5" id="KW-1185">Reference proteome</keyword>
<comment type="similarity">
    <text evidence="1">Belongs to the histone deacetylase family.</text>
</comment>
<dbReference type="SUPFAM" id="SSF52768">
    <property type="entry name" value="Arginase/deacetylase"/>
    <property type="match status" value="1"/>
</dbReference>
<dbReference type="CDD" id="cd09992">
    <property type="entry name" value="HDAC_classII"/>
    <property type="match status" value="1"/>
</dbReference>
<evidence type="ECO:0000313" key="5">
    <source>
        <dbReference type="Proteomes" id="UP000677668"/>
    </source>
</evidence>
<dbReference type="PANTHER" id="PTHR10625:SF10">
    <property type="entry name" value="HISTONE DEACETYLASE HDAC1"/>
    <property type="match status" value="1"/>
</dbReference>
<dbReference type="InterPro" id="IPR037138">
    <property type="entry name" value="His_deacetylse_dom_sf"/>
</dbReference>
<evidence type="ECO:0000259" key="3">
    <source>
        <dbReference type="Pfam" id="PF00850"/>
    </source>
</evidence>
<evidence type="ECO:0000256" key="2">
    <source>
        <dbReference type="SAM" id="MobiDB-lite"/>
    </source>
</evidence>
<dbReference type="PANTHER" id="PTHR10625">
    <property type="entry name" value="HISTONE DEACETYLASE HDAC1-RELATED"/>
    <property type="match status" value="1"/>
</dbReference>
<evidence type="ECO:0000313" key="4">
    <source>
        <dbReference type="EMBL" id="QUV93642.1"/>
    </source>
</evidence>